<evidence type="ECO:0000313" key="2">
    <source>
        <dbReference type="Proteomes" id="UP001362999"/>
    </source>
</evidence>
<keyword evidence="2" id="KW-1185">Reference proteome</keyword>
<reference evidence="1 2" key="1">
    <citation type="journal article" date="2024" name="J Genomics">
        <title>Draft genome sequencing and assembly of Favolaschia claudopus CIRM-BRFM 2984 isolated from oak limbs.</title>
        <authorList>
            <person name="Navarro D."/>
            <person name="Drula E."/>
            <person name="Chaduli D."/>
            <person name="Cazenave R."/>
            <person name="Ahrendt S."/>
            <person name="Wang J."/>
            <person name="Lipzen A."/>
            <person name="Daum C."/>
            <person name="Barry K."/>
            <person name="Grigoriev I.V."/>
            <person name="Favel A."/>
            <person name="Rosso M.N."/>
            <person name="Martin F."/>
        </authorList>
    </citation>
    <scope>NUCLEOTIDE SEQUENCE [LARGE SCALE GENOMIC DNA]</scope>
    <source>
        <strain evidence="1 2">CIRM-BRFM 2984</strain>
    </source>
</reference>
<dbReference type="EMBL" id="JAWWNJ010000017">
    <property type="protein sequence ID" value="KAK7038287.1"/>
    <property type="molecule type" value="Genomic_DNA"/>
</dbReference>
<accession>A0AAW0CH43</accession>
<evidence type="ECO:0000313" key="1">
    <source>
        <dbReference type="EMBL" id="KAK7038287.1"/>
    </source>
</evidence>
<organism evidence="1 2">
    <name type="scientific">Favolaschia claudopus</name>
    <dbReference type="NCBI Taxonomy" id="2862362"/>
    <lineage>
        <taxon>Eukaryota</taxon>
        <taxon>Fungi</taxon>
        <taxon>Dikarya</taxon>
        <taxon>Basidiomycota</taxon>
        <taxon>Agaricomycotina</taxon>
        <taxon>Agaricomycetes</taxon>
        <taxon>Agaricomycetidae</taxon>
        <taxon>Agaricales</taxon>
        <taxon>Marasmiineae</taxon>
        <taxon>Mycenaceae</taxon>
        <taxon>Favolaschia</taxon>
    </lineage>
</organism>
<dbReference type="AlphaFoldDB" id="A0AAW0CH43"/>
<comment type="caution">
    <text evidence="1">The sequence shown here is derived from an EMBL/GenBank/DDBJ whole genome shotgun (WGS) entry which is preliminary data.</text>
</comment>
<proteinExistence type="predicted"/>
<name>A0AAW0CH43_9AGAR</name>
<gene>
    <name evidence="1" type="ORF">R3P38DRAFT_542261</name>
</gene>
<sequence length="202" mass="22122">MVARSSPVLPPPTRSLGAKHSILPSTPSDFAFVLRYSCPISIIDHSRLPALLAPSLARSFAPTYCTCLLIWYRISTMPSNPTHTPSDLYSHMTLNQSIIRSSLAYVLPAYIHGQVRLPICICIYGTVFAYYVPASTNESSLHLPTSYIHPNQVSASTIHLSPPKNAYPTTTTSDWVHFTITITNANSSPSAAHLESFLKPPV</sequence>
<protein>
    <submittedName>
        <fullName evidence="1">Uncharacterized protein</fullName>
    </submittedName>
</protein>
<dbReference type="Proteomes" id="UP001362999">
    <property type="component" value="Unassembled WGS sequence"/>
</dbReference>